<proteinExistence type="inferred from homology"/>
<sequence>MELNENIFKTYDIRGVVGKELDPNISELIGKALGTLLIRQNLKKCVVGCDNRLSSPELSKALIDGLLSTGCDVVDVGLSITPIIHFLTCISKFDAGVVVTASHNPKEYNGFRIDYANAVSFYGKEIQKLRDMIITADFITGVGKYEQKDLSPLYQEYIKKKFNIEKKFRVVVDCGNGTSSFFAPVALRNIGCEVVDVYCRSDGNYPHGIPDPEDRVFMSEISKLVVENNADIGFAFDTDGDRFGVVDNKGVIYENDKLLLFFAKEILKENKNKEVVYDVKSSGILEQEIKSYGGRPKMIRTGHPFFIKEMVEGALLGGEYSGHMFFGKDYFGYDDGIYAACMLLTILDGTGKSLNDLMLAFPKLCHTSEVKIPCLDGEKEIIMTNFAKESKKFKDVSYIDGVRIKFSQTGWFLLRASNTSPYLSFRVEGKDQDEVSVLISEACSLLGQYKSLNLDLIKNAQVYVS</sequence>
<dbReference type="EMBL" id="MEVN01000040">
    <property type="protein sequence ID" value="OGC56329.1"/>
    <property type="molecule type" value="Genomic_DNA"/>
</dbReference>
<dbReference type="GO" id="GO:0005975">
    <property type="term" value="P:carbohydrate metabolic process"/>
    <property type="evidence" value="ECO:0007669"/>
    <property type="project" value="InterPro"/>
</dbReference>
<feature type="domain" description="Alpha-D-phosphohexomutase alpha/beta/alpha" evidence="10">
    <location>
        <begin position="154"/>
        <end position="250"/>
    </location>
</feature>
<evidence type="ECO:0000259" key="8">
    <source>
        <dbReference type="Pfam" id="PF00408"/>
    </source>
</evidence>
<name>A0A1F4VGP6_UNCKA</name>
<evidence type="ECO:0008006" key="14">
    <source>
        <dbReference type="Google" id="ProtNLM"/>
    </source>
</evidence>
<comment type="similarity">
    <text evidence="2 7">Belongs to the phosphohexose mutase family.</text>
</comment>
<evidence type="ECO:0000313" key="12">
    <source>
        <dbReference type="EMBL" id="OGC56329.1"/>
    </source>
</evidence>
<evidence type="ECO:0000259" key="9">
    <source>
        <dbReference type="Pfam" id="PF02878"/>
    </source>
</evidence>
<evidence type="ECO:0000259" key="10">
    <source>
        <dbReference type="Pfam" id="PF02879"/>
    </source>
</evidence>
<evidence type="ECO:0000256" key="6">
    <source>
        <dbReference type="ARBA" id="ARBA00023235"/>
    </source>
</evidence>
<evidence type="ECO:0000256" key="5">
    <source>
        <dbReference type="ARBA" id="ARBA00022842"/>
    </source>
</evidence>
<dbReference type="PRINTS" id="PR00509">
    <property type="entry name" value="PGMPMM"/>
</dbReference>
<dbReference type="Pfam" id="PF00408">
    <property type="entry name" value="PGM_PMM_IV"/>
    <property type="match status" value="1"/>
</dbReference>
<evidence type="ECO:0000256" key="7">
    <source>
        <dbReference type="RuleBase" id="RU004326"/>
    </source>
</evidence>
<reference evidence="12 13" key="1">
    <citation type="journal article" date="2016" name="Nat. Commun.">
        <title>Thousands of microbial genomes shed light on interconnected biogeochemical processes in an aquifer system.</title>
        <authorList>
            <person name="Anantharaman K."/>
            <person name="Brown C.T."/>
            <person name="Hug L.A."/>
            <person name="Sharon I."/>
            <person name="Castelle C.J."/>
            <person name="Probst A.J."/>
            <person name="Thomas B.C."/>
            <person name="Singh A."/>
            <person name="Wilkins M.J."/>
            <person name="Karaoz U."/>
            <person name="Brodie E.L."/>
            <person name="Williams K.H."/>
            <person name="Hubbard S.S."/>
            <person name="Banfield J.F."/>
        </authorList>
    </citation>
    <scope>NUCLEOTIDE SEQUENCE [LARGE SCALE GENOMIC DNA]</scope>
</reference>
<dbReference type="InterPro" id="IPR005841">
    <property type="entry name" value="Alpha-D-phosphohexomutase_SF"/>
</dbReference>
<dbReference type="Gene3D" id="3.40.120.10">
    <property type="entry name" value="Alpha-D-Glucose-1,6-Bisphosphate, subunit A, domain 3"/>
    <property type="match status" value="3"/>
</dbReference>
<dbReference type="InterPro" id="IPR005846">
    <property type="entry name" value="A-D-PHexomutase_a/b/a-III"/>
</dbReference>
<dbReference type="Pfam" id="PF02879">
    <property type="entry name" value="PGM_PMM_II"/>
    <property type="match status" value="1"/>
</dbReference>
<dbReference type="CDD" id="cd03089">
    <property type="entry name" value="PMM_PGM"/>
    <property type="match status" value="1"/>
</dbReference>
<evidence type="ECO:0000313" key="13">
    <source>
        <dbReference type="Proteomes" id="UP000177763"/>
    </source>
</evidence>
<comment type="caution">
    <text evidence="12">The sequence shown here is derived from an EMBL/GenBank/DDBJ whole genome shotgun (WGS) entry which is preliminary data.</text>
</comment>
<keyword evidence="3" id="KW-0597">Phosphoprotein</keyword>
<evidence type="ECO:0000259" key="11">
    <source>
        <dbReference type="Pfam" id="PF02880"/>
    </source>
</evidence>
<keyword evidence="4 7" id="KW-0479">Metal-binding</keyword>
<dbReference type="PANTHER" id="PTHR43771:SF2">
    <property type="entry name" value="PHOSPHOMANNOMUTASE_PHOSPHOGLUCOMUTASE"/>
    <property type="match status" value="1"/>
</dbReference>
<dbReference type="Proteomes" id="UP000177763">
    <property type="component" value="Unassembled WGS sequence"/>
</dbReference>
<dbReference type="InterPro" id="IPR005845">
    <property type="entry name" value="A-D-PHexomutase_a/b/a-II"/>
</dbReference>
<dbReference type="PROSITE" id="PS00710">
    <property type="entry name" value="PGM_PMM"/>
    <property type="match status" value="1"/>
</dbReference>
<dbReference type="InterPro" id="IPR016055">
    <property type="entry name" value="A-D-PHexomutase_a/b/a-I/II/III"/>
</dbReference>
<gene>
    <name evidence="12" type="ORF">A3H26_01925</name>
</gene>
<organism evidence="12 13">
    <name type="scientific">candidate division WWE3 bacterium RIFCSPLOWO2_12_FULL_36_10</name>
    <dbReference type="NCBI Taxonomy" id="1802630"/>
    <lineage>
        <taxon>Bacteria</taxon>
        <taxon>Katanobacteria</taxon>
    </lineage>
</organism>
<comment type="cofactor">
    <cofactor evidence="1">
        <name>Mg(2+)</name>
        <dbReference type="ChEBI" id="CHEBI:18420"/>
    </cofactor>
</comment>
<evidence type="ECO:0000256" key="4">
    <source>
        <dbReference type="ARBA" id="ARBA00022723"/>
    </source>
</evidence>
<evidence type="ECO:0000256" key="1">
    <source>
        <dbReference type="ARBA" id="ARBA00001946"/>
    </source>
</evidence>
<dbReference type="InterPro" id="IPR016066">
    <property type="entry name" value="A-D-PHexomutase_CS"/>
</dbReference>
<dbReference type="STRING" id="1802630.A3H26_01925"/>
<feature type="domain" description="Alpha-D-phosphohexomutase alpha/beta/alpha" evidence="11">
    <location>
        <begin position="255"/>
        <end position="360"/>
    </location>
</feature>
<protein>
    <recommendedName>
        <fullName evidence="14">Phosphomannomutase</fullName>
    </recommendedName>
</protein>
<keyword evidence="6" id="KW-0413">Isomerase</keyword>
<accession>A0A1F4VGP6</accession>
<dbReference type="AlphaFoldDB" id="A0A1F4VGP6"/>
<feature type="domain" description="Alpha-D-phosphohexomutase C-terminal" evidence="8">
    <location>
        <begin position="370"/>
        <end position="436"/>
    </location>
</feature>
<dbReference type="InterPro" id="IPR005844">
    <property type="entry name" value="A-D-PHexomutase_a/b/a-I"/>
</dbReference>
<evidence type="ECO:0000256" key="2">
    <source>
        <dbReference type="ARBA" id="ARBA00010231"/>
    </source>
</evidence>
<dbReference type="PANTHER" id="PTHR43771">
    <property type="entry name" value="PHOSPHOMANNOMUTASE"/>
    <property type="match status" value="1"/>
</dbReference>
<keyword evidence="5 7" id="KW-0460">Magnesium</keyword>
<dbReference type="Pfam" id="PF02880">
    <property type="entry name" value="PGM_PMM_III"/>
    <property type="match status" value="1"/>
</dbReference>
<dbReference type="SUPFAM" id="SSF53738">
    <property type="entry name" value="Phosphoglucomutase, first 3 domains"/>
    <property type="match status" value="3"/>
</dbReference>
<dbReference type="GO" id="GO:0000287">
    <property type="term" value="F:magnesium ion binding"/>
    <property type="evidence" value="ECO:0007669"/>
    <property type="project" value="InterPro"/>
</dbReference>
<dbReference type="Gene3D" id="3.30.310.50">
    <property type="entry name" value="Alpha-D-phosphohexomutase, C-terminal domain"/>
    <property type="match status" value="1"/>
</dbReference>
<evidence type="ECO:0000256" key="3">
    <source>
        <dbReference type="ARBA" id="ARBA00022553"/>
    </source>
</evidence>
<dbReference type="InterPro" id="IPR005843">
    <property type="entry name" value="A-D-PHexomutase_C"/>
</dbReference>
<dbReference type="Pfam" id="PF02878">
    <property type="entry name" value="PGM_PMM_I"/>
    <property type="match status" value="1"/>
</dbReference>
<dbReference type="InterPro" id="IPR036900">
    <property type="entry name" value="A-D-PHexomutase_C_sf"/>
</dbReference>
<dbReference type="GO" id="GO:0016868">
    <property type="term" value="F:intramolecular phosphotransferase activity"/>
    <property type="evidence" value="ECO:0007669"/>
    <property type="project" value="InterPro"/>
</dbReference>
<feature type="domain" description="Alpha-D-phosphohexomutase alpha/beta/alpha" evidence="9">
    <location>
        <begin position="6"/>
        <end position="137"/>
    </location>
</feature>
<dbReference type="SUPFAM" id="SSF55957">
    <property type="entry name" value="Phosphoglucomutase, C-terminal domain"/>
    <property type="match status" value="1"/>
</dbReference>